<reference evidence="2" key="1">
    <citation type="journal article" date="2024" name="IScience">
        <title>Strigolactones Initiate the Formation of Haustorium-like Structures in Castilleja.</title>
        <authorList>
            <person name="Buerger M."/>
            <person name="Peterson D."/>
            <person name="Chory J."/>
        </authorList>
    </citation>
    <scope>NUCLEOTIDE SEQUENCE [LARGE SCALE GENOMIC DNA]</scope>
</reference>
<dbReference type="Proteomes" id="UP001632038">
    <property type="component" value="Unassembled WGS sequence"/>
</dbReference>
<gene>
    <name evidence="1" type="ORF">CASFOL_022420</name>
</gene>
<evidence type="ECO:0000313" key="1">
    <source>
        <dbReference type="EMBL" id="KAL3633658.1"/>
    </source>
</evidence>
<accession>A0ABD3CUI8</accession>
<keyword evidence="2" id="KW-1185">Reference proteome</keyword>
<organism evidence="1 2">
    <name type="scientific">Castilleja foliolosa</name>
    <dbReference type="NCBI Taxonomy" id="1961234"/>
    <lineage>
        <taxon>Eukaryota</taxon>
        <taxon>Viridiplantae</taxon>
        <taxon>Streptophyta</taxon>
        <taxon>Embryophyta</taxon>
        <taxon>Tracheophyta</taxon>
        <taxon>Spermatophyta</taxon>
        <taxon>Magnoliopsida</taxon>
        <taxon>eudicotyledons</taxon>
        <taxon>Gunneridae</taxon>
        <taxon>Pentapetalae</taxon>
        <taxon>asterids</taxon>
        <taxon>lamiids</taxon>
        <taxon>Lamiales</taxon>
        <taxon>Orobanchaceae</taxon>
        <taxon>Pedicularideae</taxon>
        <taxon>Castillejinae</taxon>
        <taxon>Castilleja</taxon>
    </lineage>
</organism>
<dbReference type="AlphaFoldDB" id="A0ABD3CUI8"/>
<proteinExistence type="predicted"/>
<comment type="caution">
    <text evidence="1">The sequence shown here is derived from an EMBL/GenBank/DDBJ whole genome shotgun (WGS) entry which is preliminary data.</text>
</comment>
<sequence>MGNVLAVLTRAASRRRAKYATSTVDKGVSFEREFSDLMRQLFVAHYVFYTIIDRVV</sequence>
<protein>
    <submittedName>
        <fullName evidence="1">Uncharacterized protein</fullName>
    </submittedName>
</protein>
<evidence type="ECO:0000313" key="2">
    <source>
        <dbReference type="Proteomes" id="UP001632038"/>
    </source>
</evidence>
<name>A0ABD3CUI8_9LAMI</name>
<dbReference type="EMBL" id="JAVIJP010000029">
    <property type="protein sequence ID" value="KAL3633658.1"/>
    <property type="molecule type" value="Genomic_DNA"/>
</dbReference>